<dbReference type="PANTHER" id="PTHR32196">
    <property type="entry name" value="ABC TRANSPORTER PERMEASE PROTEIN YPHD-RELATED-RELATED"/>
    <property type="match status" value="1"/>
</dbReference>
<dbReference type="GO" id="GO:0005886">
    <property type="term" value="C:plasma membrane"/>
    <property type="evidence" value="ECO:0007669"/>
    <property type="project" value="UniProtKB-SubCell"/>
</dbReference>
<feature type="transmembrane region" description="Helical" evidence="8">
    <location>
        <begin position="24"/>
        <end position="44"/>
    </location>
</feature>
<feature type="transmembrane region" description="Helical" evidence="8">
    <location>
        <begin position="109"/>
        <end position="129"/>
    </location>
</feature>
<feature type="transmembrane region" description="Helical" evidence="8">
    <location>
        <begin position="392"/>
        <end position="411"/>
    </location>
</feature>
<evidence type="ECO:0000256" key="7">
    <source>
        <dbReference type="ARBA" id="ARBA00023136"/>
    </source>
</evidence>
<keyword evidence="5 8" id="KW-0812">Transmembrane</keyword>
<feature type="transmembrane region" description="Helical" evidence="8">
    <location>
        <begin position="337"/>
        <end position="357"/>
    </location>
</feature>
<keyword evidence="3" id="KW-1003">Cell membrane</keyword>
<comment type="caution">
    <text evidence="9">The sequence shown here is derived from an EMBL/GenBank/DDBJ whole genome shotgun (WGS) entry which is preliminary data.</text>
</comment>
<comment type="subcellular location">
    <subcellularLocation>
        <location evidence="1">Cell membrane</location>
        <topology evidence="1">Multi-pass membrane protein</topology>
    </subcellularLocation>
</comment>
<feature type="transmembrane region" description="Helical" evidence="8">
    <location>
        <begin position="423"/>
        <end position="443"/>
    </location>
</feature>
<feature type="transmembrane region" description="Helical" evidence="8">
    <location>
        <begin position="81"/>
        <end position="103"/>
    </location>
</feature>
<evidence type="ECO:0000256" key="2">
    <source>
        <dbReference type="ARBA" id="ARBA00022448"/>
    </source>
</evidence>
<organism evidence="9 10">
    <name type="scientific">Roseiarcus fermentans</name>
    <dbReference type="NCBI Taxonomy" id="1473586"/>
    <lineage>
        <taxon>Bacteria</taxon>
        <taxon>Pseudomonadati</taxon>
        <taxon>Pseudomonadota</taxon>
        <taxon>Alphaproteobacteria</taxon>
        <taxon>Hyphomicrobiales</taxon>
        <taxon>Roseiarcaceae</taxon>
        <taxon>Roseiarcus</taxon>
    </lineage>
</organism>
<name>A0A366FNK0_9HYPH</name>
<feature type="transmembrane region" description="Helical" evidence="8">
    <location>
        <begin position="50"/>
        <end position="69"/>
    </location>
</feature>
<reference evidence="9 10" key="1">
    <citation type="submission" date="2018-06" db="EMBL/GenBank/DDBJ databases">
        <title>Genomic Encyclopedia of Type Strains, Phase IV (KMG-IV): sequencing the most valuable type-strain genomes for metagenomic binning, comparative biology and taxonomic classification.</title>
        <authorList>
            <person name="Goeker M."/>
        </authorList>
    </citation>
    <scope>NUCLEOTIDE SEQUENCE [LARGE SCALE GENOMIC DNA]</scope>
    <source>
        <strain evidence="9 10">DSM 24875</strain>
    </source>
</reference>
<evidence type="ECO:0000313" key="10">
    <source>
        <dbReference type="Proteomes" id="UP000253529"/>
    </source>
</evidence>
<dbReference type="Proteomes" id="UP000253529">
    <property type="component" value="Unassembled WGS sequence"/>
</dbReference>
<proteinExistence type="predicted"/>
<dbReference type="RefSeq" id="WP_245427401.1">
    <property type="nucleotide sequence ID" value="NZ_QNRK01000006.1"/>
</dbReference>
<keyword evidence="6 8" id="KW-1133">Transmembrane helix</keyword>
<protein>
    <submittedName>
        <fullName evidence="9">Ribose transport system permease protein</fullName>
    </submittedName>
</protein>
<evidence type="ECO:0000256" key="5">
    <source>
        <dbReference type="ARBA" id="ARBA00022692"/>
    </source>
</evidence>
<keyword evidence="2" id="KW-0813">Transport</keyword>
<dbReference type="AlphaFoldDB" id="A0A366FNK0"/>
<keyword evidence="10" id="KW-1185">Reference proteome</keyword>
<evidence type="ECO:0000256" key="3">
    <source>
        <dbReference type="ARBA" id="ARBA00022475"/>
    </source>
</evidence>
<evidence type="ECO:0000256" key="8">
    <source>
        <dbReference type="SAM" id="Phobius"/>
    </source>
</evidence>
<feature type="transmembrane region" description="Helical" evidence="8">
    <location>
        <begin position="252"/>
        <end position="270"/>
    </location>
</feature>
<dbReference type="PANTHER" id="PTHR32196:SF21">
    <property type="entry name" value="ABC TRANSPORTER PERMEASE PROTEIN YPHD-RELATED"/>
    <property type="match status" value="1"/>
</dbReference>
<dbReference type="GO" id="GO:0022857">
    <property type="term" value="F:transmembrane transporter activity"/>
    <property type="evidence" value="ECO:0007669"/>
    <property type="project" value="InterPro"/>
</dbReference>
<evidence type="ECO:0000313" key="9">
    <source>
        <dbReference type="EMBL" id="RBP16147.1"/>
    </source>
</evidence>
<accession>A0A366FNK0</accession>
<feature type="transmembrane region" description="Helical" evidence="8">
    <location>
        <begin position="305"/>
        <end position="325"/>
    </location>
</feature>
<sequence>MTAPAAETVAAPAHFAGARTSPHLLMPMTLLFVLLVIAVLRSPVLVTNSGLGSAVIVAAPLILATYALMATVVAGRGTVDLAIGPLISFINVTLIQLVAADVIGSPFVVFLYAVAVGMAYQLVMALIVIFVRVQPIIVSLSGFLALSGINLVILPRPGGVAPDWMASWGAGTSVFSPVMAILVLASLAWLLMTRTAFFTHLRLMGSDERAAYTSGIPITIVRIGAHLISGAFAGLSAICFTALIGSGDPGQGTTYTLLAVTALVLGGASLGGGRASLAGSLIGAVDLYLITYVLSTFSFGGIQSFVTDLCYGAILVASLLLTLTLPVIQRTIGNFSALLYFVVLAIVALGVILFSTYTGDVPSAAATGTAAGFLEIQALRGAAAESGRDSRLWAFVGVLLLTVPLIARTLIVGARRRGLGPIVYIVVTGLALLAVYLATHGYAGGVGHGSARP</sequence>
<feature type="transmembrane region" description="Helical" evidence="8">
    <location>
        <begin position="174"/>
        <end position="192"/>
    </location>
</feature>
<dbReference type="InterPro" id="IPR001851">
    <property type="entry name" value="ABC_transp_permease"/>
</dbReference>
<feature type="transmembrane region" description="Helical" evidence="8">
    <location>
        <begin position="277"/>
        <end position="299"/>
    </location>
</feature>
<dbReference type="Pfam" id="PF02653">
    <property type="entry name" value="BPD_transp_2"/>
    <property type="match status" value="1"/>
</dbReference>
<evidence type="ECO:0000256" key="4">
    <source>
        <dbReference type="ARBA" id="ARBA00022519"/>
    </source>
</evidence>
<dbReference type="EMBL" id="QNRK01000006">
    <property type="protein sequence ID" value="RBP16147.1"/>
    <property type="molecule type" value="Genomic_DNA"/>
</dbReference>
<keyword evidence="4" id="KW-0997">Cell inner membrane</keyword>
<gene>
    <name evidence="9" type="ORF">DFR50_106109</name>
</gene>
<feature type="transmembrane region" description="Helical" evidence="8">
    <location>
        <begin position="136"/>
        <end position="154"/>
    </location>
</feature>
<dbReference type="CDD" id="cd06579">
    <property type="entry name" value="TM_PBP1_transp_AraH_like"/>
    <property type="match status" value="1"/>
</dbReference>
<evidence type="ECO:0000256" key="1">
    <source>
        <dbReference type="ARBA" id="ARBA00004651"/>
    </source>
</evidence>
<feature type="transmembrane region" description="Helical" evidence="8">
    <location>
        <begin position="223"/>
        <end position="246"/>
    </location>
</feature>
<keyword evidence="7 8" id="KW-0472">Membrane</keyword>
<evidence type="ECO:0000256" key="6">
    <source>
        <dbReference type="ARBA" id="ARBA00022989"/>
    </source>
</evidence>